<dbReference type="Proteomes" id="UP000290560">
    <property type="component" value="Unassembled WGS sequence"/>
</dbReference>
<organism evidence="2">
    <name type="scientific">Ensete ventricosum</name>
    <name type="common">Abyssinian banana</name>
    <name type="synonym">Musa ensete</name>
    <dbReference type="NCBI Taxonomy" id="4639"/>
    <lineage>
        <taxon>Eukaryota</taxon>
        <taxon>Viridiplantae</taxon>
        <taxon>Streptophyta</taxon>
        <taxon>Embryophyta</taxon>
        <taxon>Tracheophyta</taxon>
        <taxon>Spermatophyta</taxon>
        <taxon>Magnoliopsida</taxon>
        <taxon>Liliopsida</taxon>
        <taxon>Zingiberales</taxon>
        <taxon>Musaceae</taxon>
        <taxon>Ensete</taxon>
    </lineage>
</organism>
<name>A0A445MC73_ENSVE</name>
<proteinExistence type="predicted"/>
<evidence type="ECO:0000313" key="2">
    <source>
        <dbReference type="EMBL" id="RZR71861.1"/>
    </source>
</evidence>
<protein>
    <submittedName>
        <fullName evidence="2">Uncharacterized protein</fullName>
    </submittedName>
</protein>
<sequence length="127" mass="14550">MRCWACRGSAKSSVDGWLRSGGVRWGRTRRWRGKAERGEKGRHHLRRRLGVGEPRSALSVLRDDGWSRPNYPPACAREKRSRATLLSNPHPAPHTRPEMSDVIDMHELRAVQPDTDACEQHPVGRRR</sequence>
<evidence type="ECO:0000256" key="1">
    <source>
        <dbReference type="SAM" id="MobiDB-lite"/>
    </source>
</evidence>
<feature type="region of interest" description="Disordered" evidence="1">
    <location>
        <begin position="69"/>
        <end position="99"/>
    </location>
</feature>
<accession>A0A445MC73</accession>
<dbReference type="AlphaFoldDB" id="A0A445MC73"/>
<gene>
    <name evidence="2" type="ORF">BHM03_00007990</name>
</gene>
<reference evidence="2" key="1">
    <citation type="journal article" date="2018" name="Data Brief">
        <title>Genome sequence data from 17 accessions of Ensete ventricosum, a staple food crop for millions in Ethiopia.</title>
        <authorList>
            <person name="Yemataw Z."/>
            <person name="Muzemil S."/>
            <person name="Ambachew D."/>
            <person name="Tripathi L."/>
            <person name="Tesfaye K."/>
            <person name="Chala A."/>
            <person name="Farbos A."/>
            <person name="O'Neill P."/>
            <person name="Moore K."/>
            <person name="Grant M."/>
            <person name="Studholme D.J."/>
        </authorList>
    </citation>
    <scope>NUCLEOTIDE SEQUENCE [LARGE SCALE GENOMIC DNA]</scope>
    <source>
        <tissue evidence="2">Leaf</tissue>
    </source>
</reference>
<dbReference type="EMBL" id="KV875597">
    <property type="protein sequence ID" value="RZR71861.1"/>
    <property type="molecule type" value="Genomic_DNA"/>
</dbReference>